<keyword evidence="5" id="KW-1185">Reference proteome</keyword>
<dbReference type="InterPro" id="IPR000683">
    <property type="entry name" value="Gfo/Idh/MocA-like_OxRdtase_N"/>
</dbReference>
<dbReference type="GO" id="GO:0000166">
    <property type="term" value="F:nucleotide binding"/>
    <property type="evidence" value="ECO:0007669"/>
    <property type="project" value="InterPro"/>
</dbReference>
<sequence length="358" mass="39189">MEDAPIRIGIIGCAMIAYKVSRAIQLALNATLGGVASRSVEKATAFAKATGCPPEAKIYGSYEALLDDPDIDAVYLPLPTGLHQKWAILTAQKKKHLLMEKPVALNVGEFDEIVKACEENGVQIMDGTMWMHHPRTQKMEEFLKDKAEFGQLKSVHSCFTFHGDENFLNSNIRVKPDLDGLGALGDAGWYGIRASLWANDYDLPKTVTAMPDAVLNEAGVILACGASLVWEDGKVATFHCSFLSNLTGPLTVIGTYGTLHLTDYVLPWHDHEASYTTTPKPVWDGRNYMPLPVDHTVTSSLPQEACMVTEFAGLVQNIKKNGARPDSKWPTISRKTQLVVDAVKLSIHKGFQPVQIVG</sequence>
<dbReference type="PANTHER" id="PTHR46368:SF19">
    <property type="entry name" value="GFO_IDH_MOCA-LIKE OXIDOREDUCTASE N-TERMINAL DOMAIN-CONTAINING PROTEIN"/>
    <property type="match status" value="1"/>
</dbReference>
<dbReference type="Proteomes" id="UP000187203">
    <property type="component" value="Unassembled WGS sequence"/>
</dbReference>
<dbReference type="InterPro" id="IPR055170">
    <property type="entry name" value="GFO_IDH_MocA-like_dom"/>
</dbReference>
<name>A0A1R3KFV7_9ROSI</name>
<dbReference type="STRING" id="93759.A0A1R3KFV7"/>
<evidence type="ECO:0000259" key="2">
    <source>
        <dbReference type="Pfam" id="PF01408"/>
    </source>
</evidence>
<evidence type="ECO:0000259" key="3">
    <source>
        <dbReference type="Pfam" id="PF22725"/>
    </source>
</evidence>
<dbReference type="InterPro" id="IPR036291">
    <property type="entry name" value="NAD(P)-bd_dom_sf"/>
</dbReference>
<dbReference type="OrthoDB" id="2129491at2759"/>
<comment type="caution">
    <text evidence="4">The sequence shown here is derived from an EMBL/GenBank/DDBJ whole genome shotgun (WGS) entry which is preliminary data.</text>
</comment>
<dbReference type="SUPFAM" id="SSF55347">
    <property type="entry name" value="Glyceraldehyde-3-phosphate dehydrogenase-like, C-terminal domain"/>
    <property type="match status" value="1"/>
</dbReference>
<dbReference type="Pfam" id="PF01408">
    <property type="entry name" value="GFO_IDH_MocA"/>
    <property type="match status" value="1"/>
</dbReference>
<reference evidence="5" key="1">
    <citation type="submission" date="2013-09" db="EMBL/GenBank/DDBJ databases">
        <title>Corchorus olitorius genome sequencing.</title>
        <authorList>
            <person name="Alam M."/>
            <person name="Haque M.S."/>
            <person name="Islam M.S."/>
            <person name="Emdad E.M."/>
            <person name="Islam M.M."/>
            <person name="Ahmed B."/>
            <person name="Halim A."/>
            <person name="Hossen Q.M.M."/>
            <person name="Hossain M.Z."/>
            <person name="Ahmed R."/>
            <person name="Khan M.M."/>
            <person name="Islam R."/>
            <person name="Rashid M.M."/>
            <person name="Khan S.A."/>
            <person name="Rahman M.S."/>
            <person name="Alam M."/>
            <person name="Yahiya A.S."/>
            <person name="Khan M.S."/>
            <person name="Azam M.S."/>
            <person name="Haque T."/>
            <person name="Lashkar M.Z.H."/>
            <person name="Akhand A.I."/>
            <person name="Morshed G."/>
            <person name="Roy S."/>
            <person name="Uddin K.S."/>
            <person name="Rabeya T."/>
            <person name="Hossain A.S."/>
            <person name="Chowdhury A."/>
            <person name="Snigdha A.R."/>
            <person name="Mortoza M.S."/>
            <person name="Matin S.A."/>
            <person name="Hoque S.M.E."/>
            <person name="Islam M.K."/>
            <person name="Roy D.K."/>
            <person name="Haider R."/>
            <person name="Moosa M.M."/>
            <person name="Elias S.M."/>
            <person name="Hasan A.M."/>
            <person name="Jahan S."/>
            <person name="Shafiuddin M."/>
            <person name="Mahmood N."/>
            <person name="Shommy N.S."/>
        </authorList>
    </citation>
    <scope>NUCLEOTIDE SEQUENCE [LARGE SCALE GENOMIC DNA]</scope>
    <source>
        <strain evidence="5">cv. O-4</strain>
    </source>
</reference>
<dbReference type="Pfam" id="PF22725">
    <property type="entry name" value="GFO_IDH_MocA_C3"/>
    <property type="match status" value="1"/>
</dbReference>
<organism evidence="4 5">
    <name type="scientific">Corchorus olitorius</name>
    <dbReference type="NCBI Taxonomy" id="93759"/>
    <lineage>
        <taxon>Eukaryota</taxon>
        <taxon>Viridiplantae</taxon>
        <taxon>Streptophyta</taxon>
        <taxon>Embryophyta</taxon>
        <taxon>Tracheophyta</taxon>
        <taxon>Spermatophyta</taxon>
        <taxon>Magnoliopsida</taxon>
        <taxon>eudicotyledons</taxon>
        <taxon>Gunneridae</taxon>
        <taxon>Pentapetalae</taxon>
        <taxon>rosids</taxon>
        <taxon>malvids</taxon>
        <taxon>Malvales</taxon>
        <taxon>Malvaceae</taxon>
        <taxon>Grewioideae</taxon>
        <taxon>Apeibeae</taxon>
        <taxon>Corchorus</taxon>
    </lineage>
</organism>
<gene>
    <name evidence="4" type="ORF">COLO4_08430</name>
</gene>
<protein>
    <submittedName>
        <fullName evidence="4">Uncharacterized protein</fullName>
    </submittedName>
</protein>
<accession>A0A1R3KFV7</accession>
<evidence type="ECO:0000313" key="4">
    <source>
        <dbReference type="EMBL" id="OMP05961.1"/>
    </source>
</evidence>
<evidence type="ECO:0000256" key="1">
    <source>
        <dbReference type="ARBA" id="ARBA00010928"/>
    </source>
</evidence>
<dbReference type="EMBL" id="AWUE01013761">
    <property type="protein sequence ID" value="OMP05961.1"/>
    <property type="molecule type" value="Genomic_DNA"/>
</dbReference>
<evidence type="ECO:0000313" key="5">
    <source>
        <dbReference type="Proteomes" id="UP000187203"/>
    </source>
</evidence>
<dbReference type="AlphaFoldDB" id="A0A1R3KFV7"/>
<feature type="domain" description="Gfo/Idh/MocA-like oxidoreductase N-terminal" evidence="2">
    <location>
        <begin position="6"/>
        <end position="125"/>
    </location>
</feature>
<dbReference type="PANTHER" id="PTHR46368">
    <property type="match status" value="1"/>
</dbReference>
<comment type="similarity">
    <text evidence="1">Belongs to the Gfo/Idh/MocA family.</text>
</comment>
<dbReference type="Gene3D" id="3.40.50.720">
    <property type="entry name" value="NAD(P)-binding Rossmann-like Domain"/>
    <property type="match status" value="1"/>
</dbReference>
<dbReference type="Gene3D" id="3.30.360.10">
    <property type="entry name" value="Dihydrodipicolinate Reductase, domain 2"/>
    <property type="match status" value="1"/>
</dbReference>
<feature type="domain" description="GFO/IDH/MocA-like oxidoreductase" evidence="3">
    <location>
        <begin position="145"/>
        <end position="259"/>
    </location>
</feature>
<proteinExistence type="inferred from homology"/>
<dbReference type="SUPFAM" id="SSF51735">
    <property type="entry name" value="NAD(P)-binding Rossmann-fold domains"/>
    <property type="match status" value="1"/>
</dbReference>